<comment type="caution">
    <text evidence="2">The sequence shown here is derived from an EMBL/GenBank/DDBJ whole genome shotgun (WGS) entry which is preliminary data.</text>
</comment>
<feature type="region of interest" description="Disordered" evidence="1">
    <location>
        <begin position="1"/>
        <end position="21"/>
    </location>
</feature>
<dbReference type="Proteomes" id="UP000091918">
    <property type="component" value="Unassembled WGS sequence"/>
</dbReference>
<evidence type="ECO:0000313" key="3">
    <source>
        <dbReference type="Proteomes" id="UP000091918"/>
    </source>
</evidence>
<feature type="compositionally biased region" description="Basic and acidic residues" evidence="1">
    <location>
        <begin position="1"/>
        <end position="19"/>
    </location>
</feature>
<gene>
    <name evidence="2" type="ORF">ACJ72_07882</name>
</gene>
<protein>
    <submittedName>
        <fullName evidence="2">Uncharacterized protein</fullName>
    </submittedName>
</protein>
<evidence type="ECO:0000313" key="2">
    <source>
        <dbReference type="EMBL" id="OAX77814.1"/>
    </source>
</evidence>
<evidence type="ECO:0000256" key="1">
    <source>
        <dbReference type="SAM" id="MobiDB-lite"/>
    </source>
</evidence>
<accession>A0A1B7NLX6</accession>
<name>A0A1B7NLX6_9EURO</name>
<keyword evidence="3" id="KW-1185">Reference proteome</keyword>
<sequence>MPSEVIHPDISDLRRHELENAPENVDEPLSVQKMINHFRSHCRSRITEKELKYSKTNAVFATYEDQSTKDSTKKPKKDRCVCGGPHSYIKCWVLDAEERPSKWSPRKEIEDKVKKAVKNEKTKRFVDNAFAREKKTLAVASLHVQEDKQFEEVTTLATTTFSTDGISIPPA</sequence>
<organism evidence="2 3">
    <name type="scientific">Emergomyces africanus</name>
    <dbReference type="NCBI Taxonomy" id="1955775"/>
    <lineage>
        <taxon>Eukaryota</taxon>
        <taxon>Fungi</taxon>
        <taxon>Dikarya</taxon>
        <taxon>Ascomycota</taxon>
        <taxon>Pezizomycotina</taxon>
        <taxon>Eurotiomycetes</taxon>
        <taxon>Eurotiomycetidae</taxon>
        <taxon>Onygenales</taxon>
        <taxon>Ajellomycetaceae</taxon>
        <taxon>Emergomyces</taxon>
    </lineage>
</organism>
<reference evidence="2 3" key="1">
    <citation type="submission" date="2015-07" db="EMBL/GenBank/DDBJ databases">
        <title>Emmonsia species relationships and genome sequence.</title>
        <authorList>
            <person name="Cuomo C.A."/>
            <person name="Schwartz I.S."/>
            <person name="Kenyon C."/>
            <person name="de Hoog G.S."/>
            <person name="Govender N.P."/>
            <person name="Botha A."/>
            <person name="Moreno L."/>
            <person name="de Vries M."/>
            <person name="Munoz J.F."/>
            <person name="Stielow J.B."/>
        </authorList>
    </citation>
    <scope>NUCLEOTIDE SEQUENCE [LARGE SCALE GENOMIC DNA]</scope>
    <source>
        <strain evidence="2 3">CBS 136260</strain>
    </source>
</reference>
<dbReference type="OrthoDB" id="10513037at2759"/>
<dbReference type="AlphaFoldDB" id="A0A1B7NLX6"/>
<proteinExistence type="predicted"/>
<dbReference type="EMBL" id="LGUA01002027">
    <property type="protein sequence ID" value="OAX77814.1"/>
    <property type="molecule type" value="Genomic_DNA"/>
</dbReference>